<comment type="subcellular location">
    <subcellularLocation>
        <location evidence="9">Cell membrane</location>
        <topology evidence="9">Single-pass membrane protein</topology>
    </subcellularLocation>
    <subcellularLocation>
        <location evidence="1">Membrane</location>
        <topology evidence="1">Single-pass membrane protein</topology>
    </subcellularLocation>
</comment>
<dbReference type="Pfam" id="PF02416">
    <property type="entry name" value="TatA_B_E"/>
    <property type="match status" value="1"/>
</dbReference>
<dbReference type="InterPro" id="IPR003369">
    <property type="entry name" value="TatA/B/E"/>
</dbReference>
<organism evidence="12 13">
    <name type="scientific">Marinicauda pacifica</name>
    <dbReference type="NCBI Taxonomy" id="1133559"/>
    <lineage>
        <taxon>Bacteria</taxon>
        <taxon>Pseudomonadati</taxon>
        <taxon>Pseudomonadota</taxon>
        <taxon>Alphaproteobacteria</taxon>
        <taxon>Maricaulales</taxon>
        <taxon>Maricaulaceae</taxon>
        <taxon>Marinicauda</taxon>
    </lineage>
</organism>
<keyword evidence="7 9" id="KW-0811">Translocation</keyword>
<keyword evidence="6 9" id="KW-1133">Transmembrane helix</keyword>
<gene>
    <name evidence="9 12" type="primary">tatB</name>
    <name evidence="12" type="ORF">E5162_02770</name>
</gene>
<evidence type="ECO:0000256" key="2">
    <source>
        <dbReference type="ARBA" id="ARBA00022448"/>
    </source>
</evidence>
<dbReference type="HAMAP" id="MF_00237">
    <property type="entry name" value="TatB"/>
    <property type="match status" value="1"/>
</dbReference>
<evidence type="ECO:0000256" key="4">
    <source>
        <dbReference type="ARBA" id="ARBA00022692"/>
    </source>
</evidence>
<comment type="subunit">
    <text evidence="9">The Tat system comprises two distinct complexes: a TatABC complex, containing multiple copies of TatA, TatB and TatC subunits, and a separate TatA complex, containing only TatA subunits. Substrates initially bind to the TatABC complex, which probably triggers association of the separate TatA complex to form the active translocon.</text>
</comment>
<reference evidence="12 13" key="1">
    <citation type="journal article" date="2013" name="Int. J. Syst. Evol. Microbiol.">
        <title>Marinicauda pacifica gen. nov., sp. nov., a prosthecate alphaproteobacterium of the family Hyphomonadaceae isolated from deep seawater.</title>
        <authorList>
            <person name="Zhang X.Y."/>
            <person name="Li G.W."/>
            <person name="Wang C.S."/>
            <person name="Zhang Y.J."/>
            <person name="Xu X.W."/>
            <person name="Li H."/>
            <person name="Liu A."/>
            <person name="Liu C."/>
            <person name="Xie B.B."/>
            <person name="Qin Q.L."/>
            <person name="Xu Z."/>
            <person name="Chen X.L."/>
            <person name="Zhou B.C."/>
            <person name="Zhang Y.Z."/>
        </authorList>
    </citation>
    <scope>NUCLEOTIDE SEQUENCE [LARGE SCALE GENOMIC DNA]</scope>
    <source>
        <strain evidence="12 13">P-1 km-3</strain>
    </source>
</reference>
<evidence type="ECO:0000256" key="11">
    <source>
        <dbReference type="SAM" id="Phobius"/>
    </source>
</evidence>
<accession>A0A4S2HDU0</accession>
<evidence type="ECO:0000256" key="6">
    <source>
        <dbReference type="ARBA" id="ARBA00022989"/>
    </source>
</evidence>
<feature type="region of interest" description="Disordered" evidence="10">
    <location>
        <begin position="88"/>
        <end position="161"/>
    </location>
</feature>
<keyword evidence="3 9" id="KW-1003">Cell membrane</keyword>
<proteinExistence type="inferred from homology"/>
<name>A0A4S2HDU0_9PROT</name>
<evidence type="ECO:0000313" key="12">
    <source>
        <dbReference type="EMBL" id="TGY94217.1"/>
    </source>
</evidence>
<dbReference type="InterPro" id="IPR018448">
    <property type="entry name" value="TatB"/>
</dbReference>
<dbReference type="NCBIfam" id="TIGR01410">
    <property type="entry name" value="tatB"/>
    <property type="match status" value="1"/>
</dbReference>
<keyword evidence="2 9" id="KW-0813">Transport</keyword>
<dbReference type="AlphaFoldDB" id="A0A4S2HDU0"/>
<keyword evidence="8 9" id="KW-0472">Membrane</keyword>
<keyword evidence="13" id="KW-1185">Reference proteome</keyword>
<keyword evidence="4 9" id="KW-0812">Transmembrane</keyword>
<protein>
    <recommendedName>
        <fullName evidence="9">Sec-independent protein translocase protein TatB</fullName>
    </recommendedName>
</protein>
<feature type="compositionally biased region" description="Basic and acidic residues" evidence="10">
    <location>
        <begin position="88"/>
        <end position="99"/>
    </location>
</feature>
<comment type="function">
    <text evidence="9">Part of the twin-arginine translocation (Tat) system that transports large folded proteins containing a characteristic twin-arginine motif in their signal peptide across membranes. Together with TatC, TatB is part of a receptor directly interacting with Tat signal peptides. TatB may form an oligomeric binding site that transiently accommodates folded Tat precursor proteins before their translocation.</text>
</comment>
<feature type="transmembrane region" description="Helical" evidence="11">
    <location>
        <begin position="6"/>
        <end position="23"/>
    </location>
</feature>
<dbReference type="Gene3D" id="1.20.5.3310">
    <property type="match status" value="1"/>
</dbReference>
<comment type="similarity">
    <text evidence="9">Belongs to the TatB family.</text>
</comment>
<dbReference type="EMBL" id="SRXV01000001">
    <property type="protein sequence ID" value="TGY94217.1"/>
    <property type="molecule type" value="Genomic_DNA"/>
</dbReference>
<dbReference type="PANTHER" id="PTHR33162:SF1">
    <property type="entry name" value="SEC-INDEPENDENT PROTEIN TRANSLOCASE PROTEIN TATA, CHLOROPLASTIC"/>
    <property type="match status" value="1"/>
</dbReference>
<evidence type="ECO:0000313" key="13">
    <source>
        <dbReference type="Proteomes" id="UP000305451"/>
    </source>
</evidence>
<dbReference type="OrthoDB" id="7206969at2"/>
<comment type="caution">
    <text evidence="12">The sequence shown here is derived from an EMBL/GenBank/DDBJ whole genome shotgun (WGS) entry which is preliminary data.</text>
</comment>
<dbReference type="GO" id="GO:0008320">
    <property type="term" value="F:protein transmembrane transporter activity"/>
    <property type="evidence" value="ECO:0007669"/>
    <property type="project" value="UniProtKB-UniRule"/>
</dbReference>
<evidence type="ECO:0000256" key="5">
    <source>
        <dbReference type="ARBA" id="ARBA00022927"/>
    </source>
</evidence>
<evidence type="ECO:0000256" key="10">
    <source>
        <dbReference type="SAM" id="MobiDB-lite"/>
    </source>
</evidence>
<dbReference type="Proteomes" id="UP000305451">
    <property type="component" value="Unassembled WGS sequence"/>
</dbReference>
<sequence length="161" mass="17613">MNPGIGAPELLVIFILALVVVGPRDLPLMMRKLGRAIAQLRSMARDFQRSFEELGREAEMEELRKEIQALKNSNPVGDVSREIKAAENELRDLKVDRPHPRTGTFGGTARKVPKSDPGADAPPPSTTDGDAVDRAVAEDTEQMLPLDQREDRKTASGNDAS</sequence>
<evidence type="ECO:0000256" key="8">
    <source>
        <dbReference type="ARBA" id="ARBA00023136"/>
    </source>
</evidence>
<dbReference type="PANTHER" id="PTHR33162">
    <property type="entry name" value="SEC-INDEPENDENT PROTEIN TRANSLOCASE PROTEIN TATA, CHLOROPLASTIC"/>
    <property type="match status" value="1"/>
</dbReference>
<dbReference type="RefSeq" id="WP_135943413.1">
    <property type="nucleotide sequence ID" value="NZ_BMEI01000001.1"/>
</dbReference>
<evidence type="ECO:0000256" key="3">
    <source>
        <dbReference type="ARBA" id="ARBA00022475"/>
    </source>
</evidence>
<dbReference type="PRINTS" id="PR01506">
    <property type="entry name" value="TATBPROTEIN"/>
</dbReference>
<dbReference type="GO" id="GO:0033281">
    <property type="term" value="C:TAT protein transport complex"/>
    <property type="evidence" value="ECO:0007669"/>
    <property type="project" value="UniProtKB-UniRule"/>
</dbReference>
<evidence type="ECO:0000256" key="1">
    <source>
        <dbReference type="ARBA" id="ARBA00004167"/>
    </source>
</evidence>
<dbReference type="GO" id="GO:0043953">
    <property type="term" value="P:protein transport by the Tat complex"/>
    <property type="evidence" value="ECO:0007669"/>
    <property type="project" value="UniProtKB-UniRule"/>
</dbReference>
<keyword evidence="5 9" id="KW-0653">Protein transport</keyword>
<evidence type="ECO:0000256" key="9">
    <source>
        <dbReference type="HAMAP-Rule" id="MF_00237"/>
    </source>
</evidence>
<evidence type="ECO:0000256" key="7">
    <source>
        <dbReference type="ARBA" id="ARBA00023010"/>
    </source>
</evidence>